<dbReference type="PANTHER" id="PTHR11474:SF126">
    <property type="entry name" value="TYROSINASE-LIKE PROTEIN TYR-1-RELATED"/>
    <property type="match status" value="1"/>
</dbReference>
<feature type="domain" description="Tyrosinase copper-binding" evidence="5">
    <location>
        <begin position="275"/>
        <end position="286"/>
    </location>
</feature>
<evidence type="ECO:0000313" key="7">
    <source>
        <dbReference type="Proteomes" id="UP000736335"/>
    </source>
</evidence>
<gene>
    <name evidence="6" type="ORF">BJ322DRAFT_1108680</name>
</gene>
<keyword evidence="1" id="KW-0479">Metal-binding</keyword>
<evidence type="ECO:0000256" key="2">
    <source>
        <dbReference type="ARBA" id="ARBA00023008"/>
    </source>
</evidence>
<proteinExistence type="predicted"/>
<comment type="caution">
    <text evidence="6">The sequence shown here is derived from an EMBL/GenBank/DDBJ whole genome shotgun (WGS) entry which is preliminary data.</text>
</comment>
<reference evidence="6" key="2">
    <citation type="submission" date="2020-11" db="EMBL/GenBank/DDBJ databases">
        <authorList>
            <consortium name="DOE Joint Genome Institute"/>
            <person name="Kuo A."/>
            <person name="Miyauchi S."/>
            <person name="Kiss E."/>
            <person name="Drula E."/>
            <person name="Kohler A."/>
            <person name="Sanchez-Garcia M."/>
            <person name="Andreopoulos B."/>
            <person name="Barry K.W."/>
            <person name="Bonito G."/>
            <person name="Buee M."/>
            <person name="Carver A."/>
            <person name="Chen C."/>
            <person name="Cichocki N."/>
            <person name="Clum A."/>
            <person name="Culley D."/>
            <person name="Crous P.W."/>
            <person name="Fauchery L."/>
            <person name="Girlanda M."/>
            <person name="Hayes R."/>
            <person name="Keri Z."/>
            <person name="Labutti K."/>
            <person name="Lipzen A."/>
            <person name="Lombard V."/>
            <person name="Magnuson J."/>
            <person name="Maillard F."/>
            <person name="Morin E."/>
            <person name="Murat C."/>
            <person name="Nolan M."/>
            <person name="Ohm R."/>
            <person name="Pangilinan J."/>
            <person name="Pereira M."/>
            <person name="Perotto S."/>
            <person name="Peter M."/>
            <person name="Riley R."/>
            <person name="Sitrit Y."/>
            <person name="Stielow B."/>
            <person name="Szollosi G."/>
            <person name="Zifcakova L."/>
            <person name="Stursova M."/>
            <person name="Spatafora J.W."/>
            <person name="Tedersoo L."/>
            <person name="Vaario L.-M."/>
            <person name="Yamada A."/>
            <person name="Yan M."/>
            <person name="Wang P."/>
            <person name="Xu J."/>
            <person name="Bruns T."/>
            <person name="Baldrian P."/>
            <person name="Vilgalys R."/>
            <person name="Henrissat B."/>
            <person name="Grigoriev I.V."/>
            <person name="Hibbett D."/>
            <person name="Nagy L.G."/>
            <person name="Martin F.M."/>
        </authorList>
    </citation>
    <scope>NUCLEOTIDE SEQUENCE</scope>
    <source>
        <strain evidence="6">UH-Tt-Lm1</strain>
    </source>
</reference>
<dbReference type="Proteomes" id="UP000736335">
    <property type="component" value="Unassembled WGS sequence"/>
</dbReference>
<keyword evidence="2" id="KW-0186">Copper</keyword>
<dbReference type="PROSITE" id="PS00497">
    <property type="entry name" value="TYROSINASE_1"/>
    <property type="match status" value="1"/>
</dbReference>
<keyword evidence="7" id="KW-1185">Reference proteome</keyword>
<evidence type="ECO:0000256" key="3">
    <source>
        <dbReference type="SAM" id="SignalP"/>
    </source>
</evidence>
<evidence type="ECO:0000313" key="6">
    <source>
        <dbReference type="EMBL" id="KAF9785224.1"/>
    </source>
</evidence>
<dbReference type="PROSITE" id="PS00498">
    <property type="entry name" value="TYROSINASE_2"/>
    <property type="match status" value="1"/>
</dbReference>
<evidence type="ECO:0000259" key="4">
    <source>
        <dbReference type="PROSITE" id="PS00497"/>
    </source>
</evidence>
<dbReference type="GO" id="GO:0046872">
    <property type="term" value="F:metal ion binding"/>
    <property type="evidence" value="ECO:0007669"/>
    <property type="project" value="UniProtKB-KW"/>
</dbReference>
<feature type="domain" description="Tyrosinase copper-binding" evidence="4">
    <location>
        <begin position="96"/>
        <end position="113"/>
    </location>
</feature>
<keyword evidence="3" id="KW-0732">Signal</keyword>
<dbReference type="OrthoDB" id="6132182at2759"/>
<dbReference type="SUPFAM" id="SSF48056">
    <property type="entry name" value="Di-copper centre-containing domain"/>
    <property type="match status" value="1"/>
</dbReference>
<dbReference type="InterPro" id="IPR008922">
    <property type="entry name" value="Di-copper_centre_dom_sf"/>
</dbReference>
<evidence type="ECO:0000259" key="5">
    <source>
        <dbReference type="PROSITE" id="PS00498"/>
    </source>
</evidence>
<evidence type="ECO:0000256" key="1">
    <source>
        <dbReference type="ARBA" id="ARBA00022723"/>
    </source>
</evidence>
<dbReference type="PANTHER" id="PTHR11474">
    <property type="entry name" value="TYROSINASE FAMILY MEMBER"/>
    <property type="match status" value="1"/>
</dbReference>
<dbReference type="Gene3D" id="1.10.1280.10">
    <property type="entry name" value="Di-copper center containing domain from catechol oxidase"/>
    <property type="match status" value="1"/>
</dbReference>
<dbReference type="InterPro" id="IPR002227">
    <property type="entry name" value="Tyrosinase_Cu-bd"/>
</dbReference>
<reference evidence="6" key="1">
    <citation type="journal article" date="2020" name="Nat. Commun.">
        <title>Large-scale genome sequencing of mycorrhizal fungi provides insights into the early evolution of symbiotic traits.</title>
        <authorList>
            <person name="Miyauchi S."/>
            <person name="Kiss E."/>
            <person name="Kuo A."/>
            <person name="Drula E."/>
            <person name="Kohler A."/>
            <person name="Sanchez-Garcia M."/>
            <person name="Morin E."/>
            <person name="Andreopoulos B."/>
            <person name="Barry K.W."/>
            <person name="Bonito G."/>
            <person name="Buee M."/>
            <person name="Carver A."/>
            <person name="Chen C."/>
            <person name="Cichocki N."/>
            <person name="Clum A."/>
            <person name="Culley D."/>
            <person name="Crous P.W."/>
            <person name="Fauchery L."/>
            <person name="Girlanda M."/>
            <person name="Hayes R.D."/>
            <person name="Keri Z."/>
            <person name="LaButti K."/>
            <person name="Lipzen A."/>
            <person name="Lombard V."/>
            <person name="Magnuson J."/>
            <person name="Maillard F."/>
            <person name="Murat C."/>
            <person name="Nolan M."/>
            <person name="Ohm R.A."/>
            <person name="Pangilinan J."/>
            <person name="Pereira M.F."/>
            <person name="Perotto S."/>
            <person name="Peter M."/>
            <person name="Pfister S."/>
            <person name="Riley R."/>
            <person name="Sitrit Y."/>
            <person name="Stielow J.B."/>
            <person name="Szollosi G."/>
            <person name="Zifcakova L."/>
            <person name="Stursova M."/>
            <person name="Spatafora J.W."/>
            <person name="Tedersoo L."/>
            <person name="Vaario L.M."/>
            <person name="Yamada A."/>
            <person name="Yan M."/>
            <person name="Wang P."/>
            <person name="Xu J."/>
            <person name="Bruns T."/>
            <person name="Baldrian P."/>
            <person name="Vilgalys R."/>
            <person name="Dunand C."/>
            <person name="Henrissat B."/>
            <person name="Grigoriev I.V."/>
            <person name="Hibbett D."/>
            <person name="Nagy L.G."/>
            <person name="Martin F.M."/>
        </authorList>
    </citation>
    <scope>NUCLEOTIDE SEQUENCE</scope>
    <source>
        <strain evidence="6">UH-Tt-Lm1</strain>
    </source>
</reference>
<feature type="chain" id="PRO_5040374142" evidence="3">
    <location>
        <begin position="23"/>
        <end position="361"/>
    </location>
</feature>
<dbReference type="InterPro" id="IPR050316">
    <property type="entry name" value="Tyrosinase/Hemocyanin"/>
</dbReference>
<name>A0A9P6HES9_9AGAM</name>
<dbReference type="GO" id="GO:0016491">
    <property type="term" value="F:oxidoreductase activity"/>
    <property type="evidence" value="ECO:0007669"/>
    <property type="project" value="InterPro"/>
</dbReference>
<organism evidence="6 7">
    <name type="scientific">Thelephora terrestris</name>
    <dbReference type="NCBI Taxonomy" id="56493"/>
    <lineage>
        <taxon>Eukaryota</taxon>
        <taxon>Fungi</taxon>
        <taxon>Dikarya</taxon>
        <taxon>Basidiomycota</taxon>
        <taxon>Agaricomycotina</taxon>
        <taxon>Agaricomycetes</taxon>
        <taxon>Thelephorales</taxon>
        <taxon>Thelephoraceae</taxon>
        <taxon>Thelephora</taxon>
    </lineage>
</organism>
<dbReference type="AlphaFoldDB" id="A0A9P6HES9"/>
<dbReference type="Pfam" id="PF00264">
    <property type="entry name" value="Tyrosinase"/>
    <property type="match status" value="1"/>
</dbReference>
<protein>
    <submittedName>
        <fullName evidence="6">Di-copper centre-containing protein</fullName>
    </submittedName>
</protein>
<dbReference type="PRINTS" id="PR00092">
    <property type="entry name" value="TYROSINASE"/>
</dbReference>
<sequence>MVLLRILCVTLVSVFLFTSVSGRCTNPKVRREWRSLCADERAAWINAVKCLASLPHDPKIAPIVDPTLSLIPPLNPDSSYFDDIVYTHMDLNVLIHNTGFFLPWHRLYVQALEDGMRLKCGYDGVQPYWDWTKDTSDIYHSTVFSDSDYDGLGSWGDPDNDFQLCTGGFKDMVVAYPVPHRVRRNYTAFPYFPPGFPVPVGVPPLTAMLNTTFTSEIVNTIVNSTPGDYISFQASLENGPHPGPHLVLGGEMGGICPFGSGPPECVPGPKWSPNDPMFFLHHAMVDRIWYEWQQKNSSNQHVFAGGTVSWQVNASVILEYPTGAPPLLNTSSVVPSDGLWNTTTVGEVLDTTGGRLCYVYA</sequence>
<feature type="signal peptide" evidence="3">
    <location>
        <begin position="1"/>
        <end position="22"/>
    </location>
</feature>
<dbReference type="EMBL" id="WIUZ02000007">
    <property type="protein sequence ID" value="KAF9785224.1"/>
    <property type="molecule type" value="Genomic_DNA"/>
</dbReference>
<accession>A0A9P6HES9</accession>